<name>A0ABP7XXX6_9ACTN</name>
<dbReference type="SUPFAM" id="SSF56349">
    <property type="entry name" value="DNA breaking-rejoining enzymes"/>
    <property type="match status" value="1"/>
</dbReference>
<dbReference type="RefSeq" id="WP_344735112.1">
    <property type="nucleotide sequence ID" value="NZ_BAAAZH010000031.1"/>
</dbReference>
<dbReference type="Proteomes" id="UP001501495">
    <property type="component" value="Unassembled WGS sequence"/>
</dbReference>
<evidence type="ECO:0000256" key="1">
    <source>
        <dbReference type="SAM" id="MobiDB-lite"/>
    </source>
</evidence>
<sequence length="610" mass="68453">MPAPGPDAPLRLPPRCNSCQANPVAWTSPRVDFCYQCLPGGPFPSPSCRWCGTAKNYFSQGLCILCHPRSPQRPGACKGCMAWGVYPRYNWTCWPCRWWRTHYPEGVCDFCARTARIGNSGACRLCVEQAQMTQEPGRALDYAGANRHSQQLFLANMLFKKRITPRLGPEPNLRPGPRARKASTASVRAGTEPWKSRYKNQLPYPAGTRFEDEASVQLALFDMGPDPEAVRRRVLLEDSELTRFCAAIVDEHAERYGWSVRQRNDVTRSLRLLQTLRETPAAKIRASDVMQLPRYDGNIVSTIDVLAEAELLIEDRPSRVEVYFAARTAGLPPLMREHLELWLQVMLDGSRLAPRQVPRDPQTARIQIMGLVTVVDAWVEAGYQSFAQVTRSDIEHALEPLAPGRRHAAELALRSLFKTLKGRRLIFANPMRGMKHTPLAGTIPLALDPAVIRAELNHPDPVVALAVALVAFHALTGKQLRAVLLTDIVDGRLTIGEREIPLAAPVRTRLAAWLDHRQRRWPGCINPHLLVSRRTAPRLVPVGHSFPWRGITLRPQALREDRILHEIHATGGDIRRICDLFGLSVEGATRYLKTVEHPDLTIEGERVTQT</sequence>
<reference evidence="3" key="1">
    <citation type="journal article" date="2019" name="Int. J. Syst. Evol. Microbiol.">
        <title>The Global Catalogue of Microorganisms (GCM) 10K type strain sequencing project: providing services to taxonomists for standard genome sequencing and annotation.</title>
        <authorList>
            <consortium name="The Broad Institute Genomics Platform"/>
            <consortium name="The Broad Institute Genome Sequencing Center for Infectious Disease"/>
            <person name="Wu L."/>
            <person name="Ma J."/>
        </authorList>
    </citation>
    <scope>NUCLEOTIDE SEQUENCE [LARGE SCALE GENOMIC DNA]</scope>
    <source>
        <strain evidence="3">JCM 16703</strain>
    </source>
</reference>
<gene>
    <name evidence="2" type="ORF">GCM10022215_38430</name>
</gene>
<dbReference type="InterPro" id="IPR011010">
    <property type="entry name" value="DNA_brk_join_enz"/>
</dbReference>
<proteinExistence type="predicted"/>
<dbReference type="EMBL" id="BAAAZH010000031">
    <property type="protein sequence ID" value="GAA4127689.1"/>
    <property type="molecule type" value="Genomic_DNA"/>
</dbReference>
<evidence type="ECO:0000313" key="3">
    <source>
        <dbReference type="Proteomes" id="UP001501495"/>
    </source>
</evidence>
<feature type="region of interest" description="Disordered" evidence="1">
    <location>
        <begin position="166"/>
        <end position="192"/>
    </location>
</feature>
<accession>A0ABP7XXX6</accession>
<protein>
    <recommendedName>
        <fullName evidence="4">Site-specific recombinase XerD</fullName>
    </recommendedName>
</protein>
<evidence type="ECO:0000313" key="2">
    <source>
        <dbReference type="EMBL" id="GAA4127689.1"/>
    </source>
</evidence>
<comment type="caution">
    <text evidence="2">The sequence shown here is derived from an EMBL/GenBank/DDBJ whole genome shotgun (WGS) entry which is preliminary data.</text>
</comment>
<evidence type="ECO:0008006" key="4">
    <source>
        <dbReference type="Google" id="ProtNLM"/>
    </source>
</evidence>
<organism evidence="2 3">
    <name type="scientific">Nocardioides fonticola</name>
    <dbReference type="NCBI Taxonomy" id="450363"/>
    <lineage>
        <taxon>Bacteria</taxon>
        <taxon>Bacillati</taxon>
        <taxon>Actinomycetota</taxon>
        <taxon>Actinomycetes</taxon>
        <taxon>Propionibacteriales</taxon>
        <taxon>Nocardioidaceae</taxon>
        <taxon>Nocardioides</taxon>
    </lineage>
</organism>
<keyword evidence="3" id="KW-1185">Reference proteome</keyword>